<comment type="caution">
    <text evidence="11">The sequence shown here is derived from an EMBL/GenBank/DDBJ whole genome shotgun (WGS) entry which is preliminary data.</text>
</comment>
<dbReference type="InterPro" id="IPR039799">
    <property type="entry name" value="ALR/ERV"/>
</dbReference>
<evidence type="ECO:0000313" key="11">
    <source>
        <dbReference type="EMBL" id="KAJ2850105.1"/>
    </source>
</evidence>
<dbReference type="PANTHER" id="PTHR12645:SF0">
    <property type="entry name" value="FAD-LINKED SULFHYDRYL OXIDASE ALR"/>
    <property type="match status" value="1"/>
</dbReference>
<dbReference type="InterPro" id="IPR017905">
    <property type="entry name" value="ERV/ALR_sulphydryl_oxidase"/>
</dbReference>
<dbReference type="PANTHER" id="PTHR12645">
    <property type="entry name" value="ALR/ERV"/>
    <property type="match status" value="1"/>
</dbReference>
<evidence type="ECO:0000313" key="12">
    <source>
        <dbReference type="Proteomes" id="UP001139887"/>
    </source>
</evidence>
<dbReference type="Gene3D" id="1.20.120.310">
    <property type="entry name" value="ERV/ALR sulfhydryl oxidase domain"/>
    <property type="match status" value="1"/>
</dbReference>
<evidence type="ECO:0000259" key="10">
    <source>
        <dbReference type="PROSITE" id="PS51324"/>
    </source>
</evidence>
<dbReference type="InterPro" id="IPR036774">
    <property type="entry name" value="ERV/ALR_sulphydryl_oxid_sf"/>
</dbReference>
<dbReference type="GO" id="GO:0050660">
    <property type="term" value="F:flavin adenine dinucleotide binding"/>
    <property type="evidence" value="ECO:0007669"/>
    <property type="project" value="TreeGrafter"/>
</dbReference>
<evidence type="ECO:0000256" key="5">
    <source>
        <dbReference type="ARBA" id="ARBA00023002"/>
    </source>
</evidence>
<keyword evidence="5 8" id="KW-0560">Oxidoreductase</keyword>
<sequence length="209" mass="23287">MTDRTDIDSTQQLGQASEKHIDTAQLPGASPAGKKSTKPCRVCDSFKTWRRHEAKAHLPTSADGSNSAGRAIAAGSASAAAMSTATLVDDECPPDSQVLGRATWTFLHTMAAYYPEKADPRQQEMMRSLLGSFSHFYPCGRCATHLREEMRSHPPPVETRYSLSQWLCRTHNKVNELLGKPEFDCAKVDERWRDGPRDGRCSWAQDIEY</sequence>
<keyword evidence="7" id="KW-1015">Disulfide bond</keyword>
<evidence type="ECO:0000256" key="7">
    <source>
        <dbReference type="ARBA" id="ARBA00023157"/>
    </source>
</evidence>
<dbReference type="Pfam" id="PF04777">
    <property type="entry name" value="Evr1_Alr"/>
    <property type="match status" value="1"/>
</dbReference>
<comment type="subcellular location">
    <subcellularLocation>
        <location evidence="2">Mitochondrion intermembrane space</location>
    </subcellularLocation>
</comment>
<dbReference type="SUPFAM" id="SSF69000">
    <property type="entry name" value="FAD-dependent thiol oxidase"/>
    <property type="match status" value="1"/>
</dbReference>
<comment type="catalytic activity">
    <reaction evidence="8">
        <text>2 R'C(R)SH + O2 = R'C(R)S-S(R)CR' + H2O2</text>
        <dbReference type="Rhea" id="RHEA:17357"/>
        <dbReference type="ChEBI" id="CHEBI:15379"/>
        <dbReference type="ChEBI" id="CHEBI:16240"/>
        <dbReference type="ChEBI" id="CHEBI:16520"/>
        <dbReference type="ChEBI" id="CHEBI:17412"/>
        <dbReference type="EC" id="1.8.3.2"/>
    </reaction>
</comment>
<evidence type="ECO:0000256" key="2">
    <source>
        <dbReference type="ARBA" id="ARBA00004569"/>
    </source>
</evidence>
<evidence type="ECO:0000256" key="4">
    <source>
        <dbReference type="ARBA" id="ARBA00022827"/>
    </source>
</evidence>
<dbReference type="Proteomes" id="UP001139887">
    <property type="component" value="Unassembled WGS sequence"/>
</dbReference>
<accession>A0A9W8IE08</accession>
<reference evidence="11" key="1">
    <citation type="submission" date="2022-07" db="EMBL/GenBank/DDBJ databases">
        <title>Phylogenomic reconstructions and comparative analyses of Kickxellomycotina fungi.</title>
        <authorList>
            <person name="Reynolds N.K."/>
            <person name="Stajich J.E."/>
            <person name="Barry K."/>
            <person name="Grigoriev I.V."/>
            <person name="Crous P."/>
            <person name="Smith M.E."/>
        </authorList>
    </citation>
    <scope>NUCLEOTIDE SEQUENCE</scope>
    <source>
        <strain evidence="11">NRRL 1566</strain>
    </source>
</reference>
<feature type="region of interest" description="Disordered" evidence="9">
    <location>
        <begin position="1"/>
        <end position="40"/>
    </location>
</feature>
<comment type="cofactor">
    <cofactor evidence="1 8">
        <name>FAD</name>
        <dbReference type="ChEBI" id="CHEBI:57692"/>
    </cofactor>
</comment>
<evidence type="ECO:0000256" key="9">
    <source>
        <dbReference type="SAM" id="MobiDB-lite"/>
    </source>
</evidence>
<evidence type="ECO:0000256" key="8">
    <source>
        <dbReference type="RuleBase" id="RU371123"/>
    </source>
</evidence>
<dbReference type="OrthoDB" id="17199at2759"/>
<dbReference type="FunFam" id="1.20.120.310:FF:000003">
    <property type="entry name" value="Sulfhydryl oxidase"/>
    <property type="match status" value="1"/>
</dbReference>
<evidence type="ECO:0000256" key="6">
    <source>
        <dbReference type="ARBA" id="ARBA00023128"/>
    </source>
</evidence>
<keyword evidence="6" id="KW-0496">Mitochondrion</keyword>
<name>A0A9W8IE08_9FUNG</name>
<dbReference type="GO" id="GO:0016971">
    <property type="term" value="F:flavin-dependent sulfhydryl oxidase activity"/>
    <property type="evidence" value="ECO:0007669"/>
    <property type="project" value="InterPro"/>
</dbReference>
<feature type="domain" description="ERV/ALR sulfhydryl oxidase" evidence="10">
    <location>
        <begin position="92"/>
        <end position="192"/>
    </location>
</feature>
<dbReference type="GO" id="GO:0005758">
    <property type="term" value="C:mitochondrial intermembrane space"/>
    <property type="evidence" value="ECO:0007669"/>
    <property type="project" value="UniProtKB-SubCell"/>
</dbReference>
<keyword evidence="3 8" id="KW-0285">Flavoprotein</keyword>
<gene>
    <name evidence="11" type="primary">ERV1</name>
    <name evidence="11" type="ORF">IWW36_002160</name>
</gene>
<dbReference type="AlphaFoldDB" id="A0A9W8IE08"/>
<keyword evidence="12" id="KW-1185">Reference proteome</keyword>
<keyword evidence="4 8" id="KW-0274">FAD</keyword>
<evidence type="ECO:0000256" key="1">
    <source>
        <dbReference type="ARBA" id="ARBA00001974"/>
    </source>
</evidence>
<dbReference type="EC" id="1.8.3.2" evidence="8"/>
<dbReference type="EMBL" id="JANBUW010000044">
    <property type="protein sequence ID" value="KAJ2850105.1"/>
    <property type="molecule type" value="Genomic_DNA"/>
</dbReference>
<dbReference type="PROSITE" id="PS51324">
    <property type="entry name" value="ERV_ALR"/>
    <property type="match status" value="1"/>
</dbReference>
<evidence type="ECO:0000256" key="3">
    <source>
        <dbReference type="ARBA" id="ARBA00022630"/>
    </source>
</evidence>
<proteinExistence type="predicted"/>
<protein>
    <recommendedName>
        <fullName evidence="8">Sulfhydryl oxidase</fullName>
        <ecNumber evidence="8">1.8.3.2</ecNumber>
    </recommendedName>
</protein>
<organism evidence="11 12">
    <name type="scientific">Coemansia brasiliensis</name>
    <dbReference type="NCBI Taxonomy" id="2650707"/>
    <lineage>
        <taxon>Eukaryota</taxon>
        <taxon>Fungi</taxon>
        <taxon>Fungi incertae sedis</taxon>
        <taxon>Zoopagomycota</taxon>
        <taxon>Kickxellomycotina</taxon>
        <taxon>Kickxellomycetes</taxon>
        <taxon>Kickxellales</taxon>
        <taxon>Kickxellaceae</taxon>
        <taxon>Coemansia</taxon>
    </lineage>
</organism>